<organism evidence="2 3">
    <name type="scientific">Sulfobacillus benefaciens</name>
    <dbReference type="NCBI Taxonomy" id="453960"/>
    <lineage>
        <taxon>Bacteria</taxon>
        <taxon>Bacillati</taxon>
        <taxon>Bacillota</taxon>
        <taxon>Clostridia</taxon>
        <taxon>Eubacteriales</taxon>
        <taxon>Clostridiales Family XVII. Incertae Sedis</taxon>
        <taxon>Sulfobacillus</taxon>
    </lineage>
</organism>
<dbReference type="EMBL" id="PXYT01000086">
    <property type="protein sequence ID" value="PSR24207.1"/>
    <property type="molecule type" value="Genomic_DNA"/>
</dbReference>
<feature type="region of interest" description="Disordered" evidence="1">
    <location>
        <begin position="66"/>
        <end position="90"/>
    </location>
</feature>
<feature type="compositionally biased region" description="Basic and acidic residues" evidence="1">
    <location>
        <begin position="80"/>
        <end position="90"/>
    </location>
</feature>
<dbReference type="AlphaFoldDB" id="A0A2T2WPP2"/>
<sequence>MSKHDAGKKSQTNGDDVDKLEDSDLVDAESPELHETFWQEAIFVPGPQHHMTLRIDADVLELFRAPGPGDQRCMNAGLRRYTEAQRRRPS</sequence>
<name>A0A2T2WPP2_9FIRM</name>
<evidence type="ECO:0000313" key="3">
    <source>
        <dbReference type="Proteomes" id="UP000242699"/>
    </source>
</evidence>
<evidence type="ECO:0000313" key="2">
    <source>
        <dbReference type="EMBL" id="PSR24207.1"/>
    </source>
</evidence>
<dbReference type="Pfam" id="PF14384">
    <property type="entry name" value="BrnA_antitoxin"/>
    <property type="match status" value="1"/>
</dbReference>
<accession>A0A2T2WPP2</accession>
<dbReference type="InterPro" id="IPR025528">
    <property type="entry name" value="BrnA_antitoxin"/>
</dbReference>
<comment type="caution">
    <text evidence="2">The sequence shown here is derived from an EMBL/GenBank/DDBJ whole genome shotgun (WGS) entry which is preliminary data.</text>
</comment>
<protein>
    <submittedName>
        <fullName evidence="2">3-oxoacyl-ACP synthase</fullName>
    </submittedName>
</protein>
<evidence type="ECO:0000256" key="1">
    <source>
        <dbReference type="SAM" id="MobiDB-lite"/>
    </source>
</evidence>
<feature type="region of interest" description="Disordered" evidence="1">
    <location>
        <begin position="1"/>
        <end position="28"/>
    </location>
</feature>
<dbReference type="Proteomes" id="UP000242699">
    <property type="component" value="Unassembled WGS sequence"/>
</dbReference>
<gene>
    <name evidence="2" type="ORF">C7B43_19565</name>
</gene>
<proteinExistence type="predicted"/>
<reference evidence="2 3" key="1">
    <citation type="journal article" date="2014" name="BMC Genomics">
        <title>Comparison of environmental and isolate Sulfobacillus genomes reveals diverse carbon, sulfur, nitrogen, and hydrogen metabolisms.</title>
        <authorList>
            <person name="Justice N.B."/>
            <person name="Norman A."/>
            <person name="Brown C.T."/>
            <person name="Singh A."/>
            <person name="Thomas B.C."/>
            <person name="Banfield J.F."/>
        </authorList>
    </citation>
    <scope>NUCLEOTIDE SEQUENCE [LARGE SCALE GENOMIC DNA]</scope>
    <source>
        <strain evidence="2">AMDSBA1</strain>
    </source>
</reference>